<organism evidence="3 4">
    <name type="scientific">Xylocopa violacea</name>
    <name type="common">Violet carpenter bee</name>
    <name type="synonym">Apis violacea</name>
    <dbReference type="NCBI Taxonomy" id="135666"/>
    <lineage>
        <taxon>Eukaryota</taxon>
        <taxon>Metazoa</taxon>
        <taxon>Ecdysozoa</taxon>
        <taxon>Arthropoda</taxon>
        <taxon>Hexapoda</taxon>
        <taxon>Insecta</taxon>
        <taxon>Pterygota</taxon>
        <taxon>Neoptera</taxon>
        <taxon>Endopterygota</taxon>
        <taxon>Hymenoptera</taxon>
        <taxon>Apocrita</taxon>
        <taxon>Aculeata</taxon>
        <taxon>Apoidea</taxon>
        <taxon>Anthophila</taxon>
        <taxon>Apidae</taxon>
        <taxon>Xylocopa</taxon>
        <taxon>Xylocopa</taxon>
    </lineage>
</organism>
<dbReference type="Proteomes" id="UP001642520">
    <property type="component" value="Unassembled WGS sequence"/>
</dbReference>
<reference evidence="3 4" key="1">
    <citation type="submission" date="2024-08" db="EMBL/GenBank/DDBJ databases">
        <authorList>
            <person name="Will J Nash"/>
            <person name="Angela Man"/>
            <person name="Seanna McTaggart"/>
            <person name="Kendall Baker"/>
            <person name="Tom Barker"/>
            <person name="Leah Catchpole"/>
            <person name="Alex Durrant"/>
            <person name="Karim Gharbi"/>
            <person name="Naomi Irish"/>
            <person name="Gemy Kaithakottil"/>
            <person name="Debby Ku"/>
            <person name="Aaliyah Providence"/>
            <person name="Felix Shaw"/>
            <person name="David Swarbreck"/>
            <person name="Chris Watkins"/>
            <person name="Ann M. McCartney"/>
            <person name="Giulio Formenti"/>
            <person name="Alice Mouton"/>
            <person name="Noel Vella"/>
            <person name="Bjorn M von Reumont"/>
            <person name="Adriana Vella"/>
            <person name="Wilfried Haerty"/>
        </authorList>
    </citation>
    <scope>NUCLEOTIDE SEQUENCE [LARGE SCALE GENOMIC DNA]</scope>
</reference>
<evidence type="ECO:0000259" key="2">
    <source>
        <dbReference type="PROSITE" id="PS50838"/>
    </source>
</evidence>
<feature type="domain" description="MAGE" evidence="2">
    <location>
        <begin position="93"/>
        <end position="293"/>
    </location>
</feature>
<dbReference type="InterPro" id="IPR037445">
    <property type="entry name" value="MAGE"/>
</dbReference>
<gene>
    <name evidence="3" type="ORF">XYLVIOL_LOCUS8647</name>
</gene>
<protein>
    <recommendedName>
        <fullName evidence="2">MAGE domain-containing protein</fullName>
    </recommendedName>
</protein>
<dbReference type="Gene3D" id="1.10.10.1200">
    <property type="entry name" value="MAGE homology domain, winged helix WH1 motif"/>
    <property type="match status" value="1"/>
</dbReference>
<feature type="region of interest" description="Disordered" evidence="1">
    <location>
        <begin position="40"/>
        <end position="62"/>
    </location>
</feature>
<dbReference type="PROSITE" id="PS50838">
    <property type="entry name" value="MAGE"/>
    <property type="match status" value="1"/>
</dbReference>
<sequence>MLVRWIKKPISTYIGLSRNKHRLQLIRYLLSSSQNCRTIPRQKSLSQSTDKGQNTSINSLSLSHPSTSASILEQTSYVNSQNCSDLMNTSEEERQLVNRTVRYLLTSDRSKQVISKTRIIKNVLDSRGKQFLCVMNKAKSLLSKIFGYQLVELENNKYILVNEIENTLPHIHPIAIEVRQRVLLFIVLVHIFMHQQSCTEDSLWDFLTNLGISCSDNHCHAYFGHVKQLITQVFVAQKYLDKIVVEKNNSTEIEFKWGSRAEHEFSRRTALEFISRVYHGRPINSWPLQYNALTAHKLN</sequence>
<comment type="caution">
    <text evidence="3">The sequence shown here is derived from an EMBL/GenBank/DDBJ whole genome shotgun (WGS) entry which is preliminary data.</text>
</comment>
<feature type="compositionally biased region" description="Polar residues" evidence="1">
    <location>
        <begin position="40"/>
        <end position="55"/>
    </location>
</feature>
<dbReference type="PANTHER" id="PTHR11736:SF14">
    <property type="entry name" value="NSE3 HOMOLOG, SMC5-SMC6 COMPLEX COMPONENT"/>
    <property type="match status" value="1"/>
</dbReference>
<proteinExistence type="predicted"/>
<dbReference type="SMART" id="SM01373">
    <property type="entry name" value="MAGE"/>
    <property type="match status" value="1"/>
</dbReference>
<dbReference type="Gene3D" id="1.10.10.1210">
    <property type="entry name" value="MAGE homology domain, winged helix WH2 motif"/>
    <property type="match status" value="1"/>
</dbReference>
<dbReference type="InterPro" id="IPR041898">
    <property type="entry name" value="MAGE_WH1"/>
</dbReference>
<dbReference type="InterPro" id="IPR041899">
    <property type="entry name" value="MAGE_WH2"/>
</dbReference>
<accession>A0ABP1P5Z6</accession>
<evidence type="ECO:0000256" key="1">
    <source>
        <dbReference type="SAM" id="MobiDB-lite"/>
    </source>
</evidence>
<dbReference type="EMBL" id="CAXAJV020001296">
    <property type="protein sequence ID" value="CAL7948047.1"/>
    <property type="molecule type" value="Genomic_DNA"/>
</dbReference>
<dbReference type="InterPro" id="IPR002190">
    <property type="entry name" value="MHD_dom"/>
</dbReference>
<name>A0ABP1P5Z6_XYLVO</name>
<dbReference type="Pfam" id="PF01454">
    <property type="entry name" value="MAGE"/>
    <property type="match status" value="1"/>
</dbReference>
<keyword evidence="4" id="KW-1185">Reference proteome</keyword>
<evidence type="ECO:0000313" key="4">
    <source>
        <dbReference type="Proteomes" id="UP001642520"/>
    </source>
</evidence>
<dbReference type="PANTHER" id="PTHR11736">
    <property type="entry name" value="MELANOMA-ASSOCIATED ANTIGEN MAGE ANTIGEN"/>
    <property type="match status" value="1"/>
</dbReference>
<evidence type="ECO:0000313" key="3">
    <source>
        <dbReference type="EMBL" id="CAL7948047.1"/>
    </source>
</evidence>